<keyword evidence="2" id="KW-1185">Reference proteome</keyword>
<evidence type="ECO:0000313" key="1">
    <source>
        <dbReference type="EMBL" id="KLV00148.1"/>
    </source>
</evidence>
<reference evidence="1 2" key="1">
    <citation type="submission" date="2015-05" db="EMBL/GenBank/DDBJ databases">
        <title>Photobacterium galathea sp. nov.</title>
        <authorList>
            <person name="Machado H."/>
            <person name="Gram L."/>
        </authorList>
    </citation>
    <scope>NUCLEOTIDE SEQUENCE [LARGE SCALE GENOMIC DNA]</scope>
    <source>
        <strain evidence="1 2">DSM 25995</strain>
    </source>
</reference>
<organism evidence="1 2">
    <name type="scientific">Photobacterium aphoticum</name>
    <dbReference type="NCBI Taxonomy" id="754436"/>
    <lineage>
        <taxon>Bacteria</taxon>
        <taxon>Pseudomonadati</taxon>
        <taxon>Pseudomonadota</taxon>
        <taxon>Gammaproteobacteria</taxon>
        <taxon>Vibrionales</taxon>
        <taxon>Vibrionaceae</taxon>
        <taxon>Photobacterium</taxon>
    </lineage>
</organism>
<accession>A0A0J1GK81</accession>
<name>A0A0J1GK81_9GAMM</name>
<dbReference type="EMBL" id="LDOV01000025">
    <property type="protein sequence ID" value="KLV00148.1"/>
    <property type="molecule type" value="Genomic_DNA"/>
</dbReference>
<dbReference type="AlphaFoldDB" id="A0A0J1GK81"/>
<protein>
    <submittedName>
        <fullName evidence="1">Uncharacterized protein</fullName>
    </submittedName>
</protein>
<dbReference type="PATRIC" id="fig|754436.4.peg.3028"/>
<dbReference type="Proteomes" id="UP000036426">
    <property type="component" value="Unassembled WGS sequence"/>
</dbReference>
<comment type="caution">
    <text evidence="1">The sequence shown here is derived from an EMBL/GenBank/DDBJ whole genome shotgun (WGS) entry which is preliminary data.</text>
</comment>
<proteinExistence type="predicted"/>
<gene>
    <name evidence="1" type="ORF">ABT58_14265</name>
</gene>
<evidence type="ECO:0000313" key="2">
    <source>
        <dbReference type="Proteomes" id="UP000036426"/>
    </source>
</evidence>
<sequence length="59" mass="6691">MRVLCSTLQAVAYTVRKGEADKKVALISNDKIIKEDGVDESRFTEFYPVMTYVEGKFQA</sequence>